<dbReference type="Proteomes" id="UP001344888">
    <property type="component" value="Unassembled WGS sequence"/>
</dbReference>
<evidence type="ECO:0000313" key="1">
    <source>
        <dbReference type="EMBL" id="MEC1177224.1"/>
    </source>
</evidence>
<dbReference type="EMBL" id="JARSFG010000003">
    <property type="protein sequence ID" value="MEC1177224.1"/>
    <property type="molecule type" value="Genomic_DNA"/>
</dbReference>
<name>A0AAW9NNB2_9BACL</name>
<accession>A0AAW9NNB2</accession>
<gene>
    <name evidence="1" type="ORF">P9B03_01905</name>
</gene>
<protein>
    <submittedName>
        <fullName evidence="1">DUF2785 domain-containing protein</fullName>
    </submittedName>
</protein>
<organism evidence="1 2">
    <name type="scientific">Metasolibacillus meyeri</name>
    <dbReference type="NCBI Taxonomy" id="1071052"/>
    <lineage>
        <taxon>Bacteria</taxon>
        <taxon>Bacillati</taxon>
        <taxon>Bacillota</taxon>
        <taxon>Bacilli</taxon>
        <taxon>Bacillales</taxon>
        <taxon>Caryophanaceae</taxon>
        <taxon>Metasolibacillus</taxon>
    </lineage>
</organism>
<dbReference type="InterPro" id="IPR021247">
    <property type="entry name" value="DUF2785"/>
</dbReference>
<dbReference type="Pfam" id="PF10978">
    <property type="entry name" value="DUF2785"/>
    <property type="match status" value="1"/>
</dbReference>
<dbReference type="AlphaFoldDB" id="A0AAW9NNB2"/>
<sequence>MTTIYEPLLQMDHLQREQYMQVHSEEVLAGLLQHIGYANNEHHDKIVYRLFGELMTGALFSKEQLVRTTLALPTNDYLFKNIANSDTDSVFTRSFSALWLVYLLYSDRELSFLTKEEAQFVMVAASRYLEREQDVRGFVEGQGWAHGADLFAMMLTHPHLPPHVVPVLLQGIKSTFWKGTVYGVEEEERLAQIFEQLVKMDFPEEVCIEWVEQVFDKLTLQRENEGYTMQFFNARMNVLRFMRTLYFTLKFSHKMPQLQGVVSIFIGKWTKL</sequence>
<keyword evidence="2" id="KW-1185">Reference proteome</keyword>
<reference evidence="1 2" key="1">
    <citation type="submission" date="2023-03" db="EMBL/GenBank/DDBJ databases">
        <title>Bacillus Genome Sequencing.</title>
        <authorList>
            <person name="Dunlap C."/>
        </authorList>
    </citation>
    <scope>NUCLEOTIDE SEQUENCE [LARGE SCALE GENOMIC DNA]</scope>
    <source>
        <strain evidence="1 2">B-59205</strain>
    </source>
</reference>
<comment type="caution">
    <text evidence="1">The sequence shown here is derived from an EMBL/GenBank/DDBJ whole genome shotgun (WGS) entry which is preliminary data.</text>
</comment>
<dbReference type="RefSeq" id="WP_326121485.1">
    <property type="nucleotide sequence ID" value="NZ_JARSFG010000003.1"/>
</dbReference>
<evidence type="ECO:0000313" key="2">
    <source>
        <dbReference type="Proteomes" id="UP001344888"/>
    </source>
</evidence>
<proteinExistence type="predicted"/>